<dbReference type="OrthoDB" id="4959782at2"/>
<dbReference type="AlphaFoldDB" id="A0A5M3W5E7"/>
<evidence type="ECO:0000259" key="8">
    <source>
        <dbReference type="Pfam" id="PF02775"/>
    </source>
</evidence>
<dbReference type="CDD" id="cd02004">
    <property type="entry name" value="TPP_BZL_OCoD_HPCL"/>
    <property type="match status" value="1"/>
</dbReference>
<evidence type="ECO:0000259" key="9">
    <source>
        <dbReference type="Pfam" id="PF02776"/>
    </source>
</evidence>
<dbReference type="PROSITE" id="PS00187">
    <property type="entry name" value="TPP_ENZYMES"/>
    <property type="match status" value="1"/>
</dbReference>
<dbReference type="Pfam" id="PF00205">
    <property type="entry name" value="TPP_enzyme_M"/>
    <property type="match status" value="1"/>
</dbReference>
<evidence type="ECO:0000313" key="11">
    <source>
        <dbReference type="Proteomes" id="UP000334990"/>
    </source>
</evidence>
<keyword evidence="4" id="KW-0479">Metal-binding</keyword>
<dbReference type="InterPro" id="IPR029035">
    <property type="entry name" value="DHS-like_NAD/FAD-binding_dom"/>
</dbReference>
<dbReference type="Proteomes" id="UP000334990">
    <property type="component" value="Unassembled WGS sequence"/>
</dbReference>
<dbReference type="SUPFAM" id="SSF52518">
    <property type="entry name" value="Thiamin diphosphate-binding fold (THDP-binding)"/>
    <property type="match status" value="2"/>
</dbReference>
<dbReference type="InterPro" id="IPR000399">
    <property type="entry name" value="TPP-bd_CS"/>
</dbReference>
<dbReference type="PANTHER" id="PTHR18968:SF166">
    <property type="entry name" value="2-HYDROXYACYL-COA LYASE 2"/>
    <property type="match status" value="1"/>
</dbReference>
<gene>
    <name evidence="10" type="ORF">Acor_38220</name>
</gene>
<dbReference type="GO" id="GO:0005948">
    <property type="term" value="C:acetolactate synthase complex"/>
    <property type="evidence" value="ECO:0007669"/>
    <property type="project" value="TreeGrafter"/>
</dbReference>
<dbReference type="GO" id="GO:0030976">
    <property type="term" value="F:thiamine pyrophosphate binding"/>
    <property type="evidence" value="ECO:0007669"/>
    <property type="project" value="InterPro"/>
</dbReference>
<protein>
    <submittedName>
        <fullName evidence="10">Acetolactate synthase</fullName>
    </submittedName>
</protein>
<dbReference type="RefSeq" id="WP_155338029.1">
    <property type="nucleotide sequence ID" value="NZ_BAAABN010000030.1"/>
</dbReference>
<name>A0A5M3W5E7_9ACTN</name>
<keyword evidence="11" id="KW-1185">Reference proteome</keyword>
<dbReference type="PANTHER" id="PTHR18968">
    <property type="entry name" value="THIAMINE PYROPHOSPHATE ENZYMES"/>
    <property type="match status" value="1"/>
</dbReference>
<dbReference type="InterPro" id="IPR012001">
    <property type="entry name" value="Thiamin_PyroP_enz_TPP-bd_dom"/>
</dbReference>
<reference evidence="10 11" key="1">
    <citation type="submission" date="2019-10" db="EMBL/GenBank/DDBJ databases">
        <title>Whole genome shotgun sequence of Acrocarpospora corrugata NBRC 13972.</title>
        <authorList>
            <person name="Ichikawa N."/>
            <person name="Kimura A."/>
            <person name="Kitahashi Y."/>
            <person name="Komaki H."/>
            <person name="Oguchi A."/>
        </authorList>
    </citation>
    <scope>NUCLEOTIDE SEQUENCE [LARGE SCALE GENOMIC DNA]</scope>
    <source>
        <strain evidence="10 11">NBRC 13972</strain>
    </source>
</reference>
<comment type="caution">
    <text evidence="10">The sequence shown here is derived from an EMBL/GenBank/DDBJ whole genome shotgun (WGS) entry which is preliminary data.</text>
</comment>
<keyword evidence="5 6" id="KW-0786">Thiamine pyrophosphate</keyword>
<dbReference type="GO" id="GO:0003984">
    <property type="term" value="F:acetolactate synthase activity"/>
    <property type="evidence" value="ECO:0007669"/>
    <property type="project" value="TreeGrafter"/>
</dbReference>
<sequence length="566" mass="60980">MTEPVPQAADAPETISGGHLVAKALKAEGIDVIFTLCGGHIIDIYDGCVDEGIEVIDVRHEQVAAHAADGYARITGKPGCAVVTAGPGTTDAVTGVANAFRAESPMLLIGGQGALSQHKMGSLQDLPHVDMMTPITKFAATVPSTERVADIVSMAFRECYHGAPGPAFLEIPRDVLDARVPLAKARIPAAGRYRASTRQAGDPEAIERLADLLVNSEKPCVLLGSQVWTCRATDDAIDFVRALNVPSYMNGSGRGTLPPGDPHHFQLSRRYAFTEADLIIIVGTPFDFRMGYGKRLSKSATVVQIDLDYRTVGKNRDIDLGIVGDAGLILSAAAQAASGRVDSGAARRKEWLEELRAVETKAYQNRLPRQLSDAQPIDPYRLVHEINEFLTEDTIYIGDGGDIVTFSGQVVQPKSPGHWMDPGPLGTLGVGVAFAMAAKYARPDKEVLCLFGDGAFSLTGWDFETMVRFDLPFIGVIGNNSSMNQIRYGQAAKYGDARGRVGNTLGDVRYDEFARMLGGHGEEVRDPADIRPALERARESGKPALINVWVDPEVYAPGTMNQTMYK</sequence>
<evidence type="ECO:0000259" key="7">
    <source>
        <dbReference type="Pfam" id="PF00205"/>
    </source>
</evidence>
<dbReference type="CDD" id="cd07035">
    <property type="entry name" value="TPP_PYR_POX_like"/>
    <property type="match status" value="1"/>
</dbReference>
<dbReference type="FunFam" id="3.40.50.970:FF:000007">
    <property type="entry name" value="Acetolactate synthase"/>
    <property type="match status" value="1"/>
</dbReference>
<dbReference type="InterPro" id="IPR012000">
    <property type="entry name" value="Thiamin_PyroP_enz_cen_dom"/>
</dbReference>
<dbReference type="GO" id="GO:0009099">
    <property type="term" value="P:L-valine biosynthetic process"/>
    <property type="evidence" value="ECO:0007669"/>
    <property type="project" value="TreeGrafter"/>
</dbReference>
<dbReference type="GO" id="GO:0050660">
    <property type="term" value="F:flavin adenine dinucleotide binding"/>
    <property type="evidence" value="ECO:0007669"/>
    <property type="project" value="TreeGrafter"/>
</dbReference>
<evidence type="ECO:0000256" key="6">
    <source>
        <dbReference type="RuleBase" id="RU362132"/>
    </source>
</evidence>
<feature type="domain" description="Thiamine pyrophosphate enzyme central" evidence="7">
    <location>
        <begin position="206"/>
        <end position="332"/>
    </location>
</feature>
<accession>A0A5M3W5E7</accession>
<dbReference type="GO" id="GO:0009097">
    <property type="term" value="P:isoleucine biosynthetic process"/>
    <property type="evidence" value="ECO:0007669"/>
    <property type="project" value="TreeGrafter"/>
</dbReference>
<proteinExistence type="inferred from homology"/>
<dbReference type="InterPro" id="IPR011766">
    <property type="entry name" value="TPP_enzyme_TPP-bd"/>
</dbReference>
<dbReference type="Pfam" id="PF02775">
    <property type="entry name" value="TPP_enzyme_C"/>
    <property type="match status" value="1"/>
</dbReference>
<comment type="similarity">
    <text evidence="3 6">Belongs to the TPP enzyme family.</text>
</comment>
<evidence type="ECO:0000313" key="10">
    <source>
        <dbReference type="EMBL" id="GES01758.1"/>
    </source>
</evidence>
<feature type="domain" description="Thiamine pyrophosphate enzyme TPP-binding" evidence="8">
    <location>
        <begin position="399"/>
        <end position="548"/>
    </location>
</feature>
<organism evidence="10 11">
    <name type="scientific">Acrocarpospora corrugata</name>
    <dbReference type="NCBI Taxonomy" id="35763"/>
    <lineage>
        <taxon>Bacteria</taxon>
        <taxon>Bacillati</taxon>
        <taxon>Actinomycetota</taxon>
        <taxon>Actinomycetes</taxon>
        <taxon>Streptosporangiales</taxon>
        <taxon>Streptosporangiaceae</taxon>
        <taxon>Acrocarpospora</taxon>
    </lineage>
</organism>
<comment type="cofactor">
    <cofactor evidence="2">
        <name>thiamine diphosphate</name>
        <dbReference type="ChEBI" id="CHEBI:58937"/>
    </cofactor>
</comment>
<evidence type="ECO:0000256" key="5">
    <source>
        <dbReference type="ARBA" id="ARBA00023052"/>
    </source>
</evidence>
<dbReference type="Gene3D" id="3.40.50.970">
    <property type="match status" value="2"/>
</dbReference>
<evidence type="ECO:0000256" key="1">
    <source>
        <dbReference type="ARBA" id="ARBA00001946"/>
    </source>
</evidence>
<dbReference type="SUPFAM" id="SSF52467">
    <property type="entry name" value="DHS-like NAD/FAD-binding domain"/>
    <property type="match status" value="1"/>
</dbReference>
<comment type="cofactor">
    <cofactor evidence="1">
        <name>Mg(2+)</name>
        <dbReference type="ChEBI" id="CHEBI:18420"/>
    </cofactor>
</comment>
<dbReference type="Pfam" id="PF02776">
    <property type="entry name" value="TPP_enzyme_N"/>
    <property type="match status" value="1"/>
</dbReference>
<dbReference type="EMBL" id="BLAD01000053">
    <property type="protein sequence ID" value="GES01758.1"/>
    <property type="molecule type" value="Genomic_DNA"/>
</dbReference>
<evidence type="ECO:0000256" key="3">
    <source>
        <dbReference type="ARBA" id="ARBA00007812"/>
    </source>
</evidence>
<dbReference type="InterPro" id="IPR045229">
    <property type="entry name" value="TPP_enz"/>
</dbReference>
<feature type="domain" description="Thiamine pyrophosphate enzyme N-terminal TPP-binding" evidence="9">
    <location>
        <begin position="16"/>
        <end position="125"/>
    </location>
</feature>
<dbReference type="InterPro" id="IPR029061">
    <property type="entry name" value="THDP-binding"/>
</dbReference>
<dbReference type="Gene3D" id="3.40.50.1220">
    <property type="entry name" value="TPP-binding domain"/>
    <property type="match status" value="1"/>
</dbReference>
<evidence type="ECO:0000256" key="4">
    <source>
        <dbReference type="ARBA" id="ARBA00022723"/>
    </source>
</evidence>
<evidence type="ECO:0000256" key="2">
    <source>
        <dbReference type="ARBA" id="ARBA00001964"/>
    </source>
</evidence>
<dbReference type="GO" id="GO:0000287">
    <property type="term" value="F:magnesium ion binding"/>
    <property type="evidence" value="ECO:0007669"/>
    <property type="project" value="InterPro"/>
</dbReference>